<evidence type="ECO:0000313" key="2">
    <source>
        <dbReference type="Ensembl" id="ENSOMYP00000013298.1"/>
    </source>
</evidence>
<reference evidence="1" key="1">
    <citation type="journal article" date="2014" name="Nat. Commun.">
        <title>The rainbow trout genome provides novel insights into evolution after whole-genome duplication in vertebrates.</title>
        <authorList>
            <person name="Berthelot C."/>
            <person name="Brunet F."/>
            <person name="Chalopin D."/>
            <person name="Juanchich A."/>
            <person name="Bernard M."/>
            <person name="Noel B."/>
            <person name="Bento P."/>
            <person name="Da Silva C."/>
            <person name="Labadie K."/>
            <person name="Alberti A."/>
            <person name="Aury J.M."/>
            <person name="Louis A."/>
            <person name="Dehais P."/>
            <person name="Bardou P."/>
            <person name="Montfort J."/>
            <person name="Klopp C."/>
            <person name="Cabau C."/>
            <person name="Gaspin C."/>
            <person name="Thorgaard G.H."/>
            <person name="Boussaha M."/>
            <person name="Quillet E."/>
            <person name="Guyomard R."/>
            <person name="Galiana D."/>
            <person name="Bobe J."/>
            <person name="Volff J.N."/>
            <person name="Genet C."/>
            <person name="Wincker P."/>
            <person name="Jaillon O."/>
            <person name="Roest Crollius H."/>
            <person name="Guiguen Y."/>
        </authorList>
    </citation>
    <scope>NUCLEOTIDE SEQUENCE [LARGE SCALE GENOMIC DNA]</scope>
</reference>
<gene>
    <name evidence="1" type="ORF">GSONMT00077708001</name>
</gene>
<reference evidence="2 4" key="3">
    <citation type="submission" date="2020-07" db="EMBL/GenBank/DDBJ databases">
        <title>A long reads based de novo assembly of the rainbow trout Arlee double haploid line genome.</title>
        <authorList>
            <person name="Gao G."/>
            <person name="Palti Y."/>
        </authorList>
    </citation>
    <scope>NUCLEOTIDE SEQUENCE [LARGE SCALE GENOMIC DNA]</scope>
</reference>
<dbReference type="GO" id="GO:0005783">
    <property type="term" value="C:endoplasmic reticulum"/>
    <property type="evidence" value="ECO:0007669"/>
    <property type="project" value="TreeGrafter"/>
</dbReference>
<evidence type="ECO:0000313" key="3">
    <source>
        <dbReference type="Proteomes" id="UP000193380"/>
    </source>
</evidence>
<accession>A0A060VUC7</accession>
<dbReference type="PANTHER" id="PTHR46424:SF1">
    <property type="entry name" value="UBX DOMAIN-CONTAINING PROTEIN 4"/>
    <property type="match status" value="1"/>
</dbReference>
<dbReference type="Proteomes" id="UP000694395">
    <property type="component" value="Chromosome 3"/>
</dbReference>
<dbReference type="PANTHER" id="PTHR46424">
    <property type="entry name" value="UBX DOMAIN-CONTAINING PROTEIN 4"/>
    <property type="match status" value="1"/>
</dbReference>
<sequence length="84" mass="9325">MIWFEGSIPAAIISAKQQSSIFVVVITGDDEVSGQMMSSWEDDRVAEASYNCCVAIKVDSKSETCTQFSQIYIYQELCQACHVC</sequence>
<dbReference type="AlphaFoldDB" id="A0A060VUC7"/>
<reference evidence="1" key="2">
    <citation type="submission" date="2014-03" db="EMBL/GenBank/DDBJ databases">
        <authorList>
            <person name="Genoscope - CEA"/>
        </authorList>
    </citation>
    <scope>NUCLEOTIDE SEQUENCE</scope>
</reference>
<dbReference type="Ensembl" id="ENSOMYT00000014699.2">
    <property type="protein sequence ID" value="ENSOMYP00000013298.1"/>
    <property type="gene ID" value="ENSOMYG00000006585.2"/>
</dbReference>
<dbReference type="STRING" id="8022.A0A060VUC7"/>
<organism evidence="1 3">
    <name type="scientific">Oncorhynchus mykiss</name>
    <name type="common">Rainbow trout</name>
    <name type="synonym">Salmo gairdneri</name>
    <dbReference type="NCBI Taxonomy" id="8022"/>
    <lineage>
        <taxon>Eukaryota</taxon>
        <taxon>Metazoa</taxon>
        <taxon>Chordata</taxon>
        <taxon>Craniata</taxon>
        <taxon>Vertebrata</taxon>
        <taxon>Euteleostomi</taxon>
        <taxon>Actinopterygii</taxon>
        <taxon>Neopterygii</taxon>
        <taxon>Teleostei</taxon>
        <taxon>Protacanthopterygii</taxon>
        <taxon>Salmoniformes</taxon>
        <taxon>Salmonidae</taxon>
        <taxon>Salmoninae</taxon>
        <taxon>Oncorhynchus</taxon>
    </lineage>
</organism>
<dbReference type="GeneTree" id="ENSGT00940000160205"/>
<keyword evidence="4" id="KW-1185">Reference proteome</keyword>
<evidence type="ECO:0000313" key="1">
    <source>
        <dbReference type="EMBL" id="CDQ58436.1"/>
    </source>
</evidence>
<dbReference type="PaxDb" id="8022-A0A060VUC7"/>
<reference evidence="2" key="4">
    <citation type="submission" date="2025-05" db="UniProtKB">
        <authorList>
            <consortium name="Ensembl"/>
        </authorList>
    </citation>
    <scope>IDENTIFICATION</scope>
</reference>
<dbReference type="GO" id="GO:0036503">
    <property type="term" value="P:ERAD pathway"/>
    <property type="evidence" value="ECO:0007669"/>
    <property type="project" value="TreeGrafter"/>
</dbReference>
<protein>
    <submittedName>
        <fullName evidence="2">UBX domain protein 4</fullName>
    </submittedName>
</protein>
<dbReference type="Proteomes" id="UP000193380">
    <property type="component" value="Unassembled WGS sequence"/>
</dbReference>
<name>A0A060VUC7_ONCMY</name>
<proteinExistence type="predicted"/>
<evidence type="ECO:0000313" key="4">
    <source>
        <dbReference type="Proteomes" id="UP000694395"/>
    </source>
</evidence>
<dbReference type="EMBL" id="FR904304">
    <property type="protein sequence ID" value="CDQ58436.1"/>
    <property type="molecule type" value="Genomic_DNA"/>
</dbReference>